<keyword evidence="15" id="KW-1185">Reference proteome</keyword>
<evidence type="ECO:0000256" key="7">
    <source>
        <dbReference type="ARBA" id="ARBA00022927"/>
    </source>
</evidence>
<evidence type="ECO:0000256" key="12">
    <source>
        <dbReference type="ARBA" id="ARBA00023288"/>
    </source>
</evidence>
<comment type="subunit">
    <text evidence="3">Monomer.</text>
</comment>
<keyword evidence="8 13" id="KW-0472">Membrane</keyword>
<evidence type="ECO:0000256" key="10">
    <source>
        <dbReference type="ARBA" id="ARBA00023186"/>
    </source>
</evidence>
<dbReference type="Proteomes" id="UP000011067">
    <property type="component" value="Chromosome"/>
</dbReference>
<evidence type="ECO:0000313" key="15">
    <source>
        <dbReference type="Proteomes" id="UP000011067"/>
    </source>
</evidence>
<keyword evidence="13" id="KW-1133">Transmembrane helix</keyword>
<dbReference type="NCBIfam" id="TIGR00548">
    <property type="entry name" value="lolB"/>
    <property type="match status" value="1"/>
</dbReference>
<dbReference type="Gene3D" id="2.50.20.10">
    <property type="entry name" value="Lipoprotein localisation LolA/LolB/LppX"/>
    <property type="match status" value="1"/>
</dbReference>
<keyword evidence="10" id="KW-0143">Chaperone</keyword>
<keyword evidence="5" id="KW-0813">Transport</keyword>
<keyword evidence="7" id="KW-0653">Protein transport</keyword>
<dbReference type="EMBL" id="CP003903">
    <property type="protein sequence ID" value="AGC03626.1"/>
    <property type="molecule type" value="Genomic_DNA"/>
</dbReference>
<keyword evidence="13" id="KW-0812">Transmembrane</keyword>
<evidence type="ECO:0000256" key="8">
    <source>
        <dbReference type="ARBA" id="ARBA00023136"/>
    </source>
</evidence>
<keyword evidence="6" id="KW-0732">Signal</keyword>
<dbReference type="InterPro" id="IPR004565">
    <property type="entry name" value="OM_lipoprot_LolB"/>
</dbReference>
<accession>A0ABN4AYJ7</accession>
<evidence type="ECO:0000256" key="4">
    <source>
        <dbReference type="ARBA" id="ARBA00016202"/>
    </source>
</evidence>
<feature type="transmembrane region" description="Helical" evidence="13">
    <location>
        <begin position="84"/>
        <end position="109"/>
    </location>
</feature>
<evidence type="ECO:0000256" key="3">
    <source>
        <dbReference type="ARBA" id="ARBA00011245"/>
    </source>
</evidence>
<gene>
    <name evidence="14" type="primary">lolB</name>
    <name evidence="14" type="ORF">BCHRO640_368</name>
</gene>
<evidence type="ECO:0000256" key="1">
    <source>
        <dbReference type="ARBA" id="ARBA00004459"/>
    </source>
</evidence>
<dbReference type="Pfam" id="PF03550">
    <property type="entry name" value="LolB"/>
    <property type="match status" value="1"/>
</dbReference>
<evidence type="ECO:0000256" key="9">
    <source>
        <dbReference type="ARBA" id="ARBA00023139"/>
    </source>
</evidence>
<feature type="transmembrane region" description="Helical" evidence="13">
    <location>
        <begin position="7"/>
        <end position="26"/>
    </location>
</feature>
<evidence type="ECO:0000256" key="6">
    <source>
        <dbReference type="ARBA" id="ARBA00022729"/>
    </source>
</evidence>
<evidence type="ECO:0000256" key="2">
    <source>
        <dbReference type="ARBA" id="ARBA00009696"/>
    </source>
</evidence>
<dbReference type="RefSeq" id="WP_015344610.1">
    <property type="nucleotide sequence ID" value="NC_020075.1"/>
</dbReference>
<dbReference type="SUPFAM" id="SSF89392">
    <property type="entry name" value="Prokaryotic lipoproteins and lipoprotein localization factors"/>
    <property type="match status" value="1"/>
</dbReference>
<comment type="subcellular location">
    <subcellularLocation>
        <location evidence="1">Cell outer membrane</location>
        <topology evidence="1">Lipid-anchor</topology>
    </subcellularLocation>
</comment>
<organism evidence="14 15">
    <name type="scientific">Candidatus Blochmanniella chromaiodes str. 640</name>
    <dbReference type="NCBI Taxonomy" id="1240471"/>
    <lineage>
        <taxon>Bacteria</taxon>
        <taxon>Pseudomonadati</taxon>
        <taxon>Pseudomonadota</taxon>
        <taxon>Gammaproteobacteria</taxon>
        <taxon>Enterobacterales</taxon>
        <taxon>Enterobacteriaceae</taxon>
        <taxon>ant endosymbionts</taxon>
        <taxon>Candidatus Blochmanniella</taxon>
    </lineage>
</organism>
<comment type="similarity">
    <text evidence="2">Belongs to the LolB family.</text>
</comment>
<dbReference type="InterPro" id="IPR029046">
    <property type="entry name" value="LolA/LolB/LppX"/>
</dbReference>
<keyword evidence="11" id="KW-0998">Cell outer membrane</keyword>
<evidence type="ECO:0000313" key="14">
    <source>
        <dbReference type="EMBL" id="AGC03626.1"/>
    </source>
</evidence>
<evidence type="ECO:0000256" key="5">
    <source>
        <dbReference type="ARBA" id="ARBA00022448"/>
    </source>
</evidence>
<keyword evidence="9" id="KW-0564">Palmitate</keyword>
<evidence type="ECO:0000256" key="13">
    <source>
        <dbReference type="SAM" id="Phobius"/>
    </source>
</evidence>
<reference evidence="14 15" key="1">
    <citation type="journal article" date="2013" name="Genome Biol. Evol.">
        <title>Sequence context of indel mutations and their effect on protein evolution in a bacterial endosymbiont.</title>
        <authorList>
            <person name="Williams L.E."/>
            <person name="Wernegreen J.J."/>
        </authorList>
    </citation>
    <scope>NUCLEOTIDE SEQUENCE [LARGE SCALE GENOMIC DNA]</scope>
    <source>
        <strain evidence="14 15">640</strain>
    </source>
</reference>
<evidence type="ECO:0000256" key="11">
    <source>
        <dbReference type="ARBA" id="ARBA00023237"/>
    </source>
</evidence>
<proteinExistence type="inferred from homology"/>
<keyword evidence="12 14" id="KW-0449">Lipoprotein</keyword>
<name>A0ABN4AYJ7_9ENTR</name>
<protein>
    <recommendedName>
        <fullName evidence="4">Outer-membrane lipoprotein LolB</fullName>
    </recommendedName>
</protein>
<sequence length="205" mass="24540">MYQHRCFRVFGIVMLICVSCVYHHNFGLYEDKLVYMWNNHKKSISRIFYYQTQGTIIYSVNHQKKMHFRFIWIHNNDNNHCMKLFNILGLTIISISVENGVICILNGIIYQNNDFKNEIQKWIVDFNYFLKQLQQWILGLPGSNAEYNLNAIGCLSHVNCCYGNKNISIYYRHYYTNSIPILPKVLDAHYDQHHIKLIINHWNVR</sequence>